<evidence type="ECO:0000256" key="2">
    <source>
        <dbReference type="ARBA" id="ARBA00022801"/>
    </source>
</evidence>
<keyword evidence="6" id="KW-1185">Reference proteome</keyword>
<sequence>MGLGKSLCIIALIAKHKETLTALSNTPSVQLPKWIKQSSGTLIVCPASVLGQRKLELEKHCKALTVATFHGKG</sequence>
<dbReference type="OrthoDB" id="423559at2759"/>
<dbReference type="Pfam" id="PF00176">
    <property type="entry name" value="SNF2-rel_dom"/>
    <property type="match status" value="1"/>
</dbReference>
<dbReference type="AlphaFoldDB" id="E9HIJ2"/>
<organism evidence="5 6">
    <name type="scientific">Daphnia pulex</name>
    <name type="common">Water flea</name>
    <dbReference type="NCBI Taxonomy" id="6669"/>
    <lineage>
        <taxon>Eukaryota</taxon>
        <taxon>Metazoa</taxon>
        <taxon>Ecdysozoa</taxon>
        <taxon>Arthropoda</taxon>
        <taxon>Crustacea</taxon>
        <taxon>Branchiopoda</taxon>
        <taxon>Diplostraca</taxon>
        <taxon>Cladocera</taxon>
        <taxon>Anomopoda</taxon>
        <taxon>Daphniidae</taxon>
        <taxon>Daphnia</taxon>
    </lineage>
</organism>
<feature type="domain" description="SNF2 N-terminal" evidence="4">
    <location>
        <begin position="1"/>
        <end position="72"/>
    </location>
</feature>
<evidence type="ECO:0000313" key="6">
    <source>
        <dbReference type="Proteomes" id="UP000000305"/>
    </source>
</evidence>
<evidence type="ECO:0000259" key="4">
    <source>
        <dbReference type="Pfam" id="PF00176"/>
    </source>
</evidence>
<evidence type="ECO:0000313" key="5">
    <source>
        <dbReference type="EMBL" id="EFX68437.1"/>
    </source>
</evidence>
<dbReference type="InterPro" id="IPR000330">
    <property type="entry name" value="SNF2_N"/>
</dbReference>
<dbReference type="PhylomeDB" id="E9HIJ2"/>
<dbReference type="InParanoid" id="E9HIJ2"/>
<dbReference type="Proteomes" id="UP000000305">
    <property type="component" value="Unassembled WGS sequence"/>
</dbReference>
<proteinExistence type="predicted"/>
<dbReference type="EMBL" id="GL732655">
    <property type="protein sequence ID" value="EFX68437.1"/>
    <property type="molecule type" value="Genomic_DNA"/>
</dbReference>
<keyword evidence="1" id="KW-0547">Nucleotide-binding</keyword>
<dbReference type="GO" id="GO:0005524">
    <property type="term" value="F:ATP binding"/>
    <property type="evidence" value="ECO:0007669"/>
    <property type="project" value="UniProtKB-KW"/>
</dbReference>
<dbReference type="GO" id="GO:0016787">
    <property type="term" value="F:hydrolase activity"/>
    <property type="evidence" value="ECO:0007669"/>
    <property type="project" value="UniProtKB-KW"/>
</dbReference>
<name>E9HIJ2_DAPPU</name>
<dbReference type="InterPro" id="IPR050628">
    <property type="entry name" value="SNF2_RAD54_helicase_TF"/>
</dbReference>
<protein>
    <recommendedName>
        <fullName evidence="4">SNF2 N-terminal domain-containing protein</fullName>
    </recommendedName>
</protein>
<keyword evidence="3" id="KW-0067">ATP-binding</keyword>
<reference evidence="5 6" key="1">
    <citation type="journal article" date="2011" name="Science">
        <title>The ecoresponsive genome of Daphnia pulex.</title>
        <authorList>
            <person name="Colbourne J.K."/>
            <person name="Pfrender M.E."/>
            <person name="Gilbert D."/>
            <person name="Thomas W.K."/>
            <person name="Tucker A."/>
            <person name="Oakley T.H."/>
            <person name="Tokishita S."/>
            <person name="Aerts A."/>
            <person name="Arnold G.J."/>
            <person name="Basu M.K."/>
            <person name="Bauer D.J."/>
            <person name="Caceres C.E."/>
            <person name="Carmel L."/>
            <person name="Casola C."/>
            <person name="Choi J.H."/>
            <person name="Detter J.C."/>
            <person name="Dong Q."/>
            <person name="Dusheyko S."/>
            <person name="Eads B.D."/>
            <person name="Frohlich T."/>
            <person name="Geiler-Samerotte K.A."/>
            <person name="Gerlach D."/>
            <person name="Hatcher P."/>
            <person name="Jogdeo S."/>
            <person name="Krijgsveld J."/>
            <person name="Kriventseva E.V."/>
            <person name="Kultz D."/>
            <person name="Laforsch C."/>
            <person name="Lindquist E."/>
            <person name="Lopez J."/>
            <person name="Manak J.R."/>
            <person name="Muller J."/>
            <person name="Pangilinan J."/>
            <person name="Patwardhan R.P."/>
            <person name="Pitluck S."/>
            <person name="Pritham E.J."/>
            <person name="Rechtsteiner A."/>
            <person name="Rho M."/>
            <person name="Rogozin I.B."/>
            <person name="Sakarya O."/>
            <person name="Salamov A."/>
            <person name="Schaack S."/>
            <person name="Shapiro H."/>
            <person name="Shiga Y."/>
            <person name="Skalitzky C."/>
            <person name="Smith Z."/>
            <person name="Souvorov A."/>
            <person name="Sung W."/>
            <person name="Tang Z."/>
            <person name="Tsuchiya D."/>
            <person name="Tu H."/>
            <person name="Vos H."/>
            <person name="Wang M."/>
            <person name="Wolf Y.I."/>
            <person name="Yamagata H."/>
            <person name="Yamada T."/>
            <person name="Ye Y."/>
            <person name="Shaw J.R."/>
            <person name="Andrews J."/>
            <person name="Crease T.J."/>
            <person name="Tang H."/>
            <person name="Lucas S.M."/>
            <person name="Robertson H.M."/>
            <person name="Bork P."/>
            <person name="Koonin E.V."/>
            <person name="Zdobnov E.M."/>
            <person name="Grigoriev I.V."/>
            <person name="Lynch M."/>
            <person name="Boore J.L."/>
        </authorList>
    </citation>
    <scope>NUCLEOTIDE SEQUENCE [LARGE SCALE GENOMIC DNA]</scope>
</reference>
<keyword evidence="2" id="KW-0378">Hydrolase</keyword>
<evidence type="ECO:0000256" key="3">
    <source>
        <dbReference type="ARBA" id="ARBA00022840"/>
    </source>
</evidence>
<accession>E9HIJ2</accession>
<dbReference type="Gene3D" id="3.40.50.10810">
    <property type="entry name" value="Tandem AAA-ATPase domain"/>
    <property type="match status" value="1"/>
</dbReference>
<dbReference type="InterPro" id="IPR038718">
    <property type="entry name" value="SNF2-like_sf"/>
</dbReference>
<evidence type="ECO:0000256" key="1">
    <source>
        <dbReference type="ARBA" id="ARBA00022741"/>
    </source>
</evidence>
<dbReference type="KEGG" id="dpx:DAPPUDRAFT_330099"/>
<dbReference type="SUPFAM" id="SSF52540">
    <property type="entry name" value="P-loop containing nucleoside triphosphate hydrolases"/>
    <property type="match status" value="1"/>
</dbReference>
<dbReference type="PANTHER" id="PTHR45626:SF22">
    <property type="entry name" value="DNA REPAIR PROTEIN RAD5"/>
    <property type="match status" value="1"/>
</dbReference>
<dbReference type="PANTHER" id="PTHR45626">
    <property type="entry name" value="TRANSCRIPTION TERMINATION FACTOR 2-RELATED"/>
    <property type="match status" value="1"/>
</dbReference>
<dbReference type="InterPro" id="IPR027417">
    <property type="entry name" value="P-loop_NTPase"/>
</dbReference>
<dbReference type="HOGENOM" id="CLU_2707291_0_0_1"/>
<gene>
    <name evidence="5" type="ORF">DAPPUDRAFT_330099</name>
</gene>